<dbReference type="InterPro" id="IPR036188">
    <property type="entry name" value="FAD/NAD-bd_sf"/>
</dbReference>
<evidence type="ECO:0000256" key="2">
    <source>
        <dbReference type="ARBA" id="ARBA00023002"/>
    </source>
</evidence>
<dbReference type="Proteomes" id="UP001596445">
    <property type="component" value="Unassembled WGS sequence"/>
</dbReference>
<dbReference type="InterPro" id="IPR003953">
    <property type="entry name" value="FAD-dep_OxRdtase_2_FAD-bd"/>
</dbReference>
<accession>A0ABD5W8D3</accession>
<evidence type="ECO:0000313" key="5">
    <source>
        <dbReference type="EMBL" id="MFC7059994.1"/>
    </source>
</evidence>
<dbReference type="SUPFAM" id="SSF51905">
    <property type="entry name" value="FAD/NAD(P)-binding domain"/>
    <property type="match status" value="1"/>
</dbReference>
<keyword evidence="1" id="KW-0285">Flavoprotein</keyword>
<sequence>MLSQVIPLPEPSKNHGRNDDYECTEQAGASAMTMDHLVIGGGLGGLTAGALLAEAGDSVRVLSSRQAWWLCDDLSAVRCRDRGKPPRDGWTGRGRSQDAGLRAPRRLRER</sequence>
<feature type="region of interest" description="Disordered" evidence="3">
    <location>
        <begin position="80"/>
        <end position="110"/>
    </location>
</feature>
<evidence type="ECO:0000259" key="4">
    <source>
        <dbReference type="Pfam" id="PF00890"/>
    </source>
</evidence>
<dbReference type="Gene3D" id="3.50.50.60">
    <property type="entry name" value="FAD/NAD(P)-binding domain"/>
    <property type="match status" value="1"/>
</dbReference>
<evidence type="ECO:0000256" key="3">
    <source>
        <dbReference type="SAM" id="MobiDB-lite"/>
    </source>
</evidence>
<dbReference type="Pfam" id="PF00890">
    <property type="entry name" value="FAD_binding_2"/>
    <property type="match status" value="1"/>
</dbReference>
<protein>
    <submittedName>
        <fullName evidence="5">FAD-binding protein</fullName>
    </submittedName>
</protein>
<evidence type="ECO:0000313" key="6">
    <source>
        <dbReference type="Proteomes" id="UP001596445"/>
    </source>
</evidence>
<organism evidence="5 6">
    <name type="scientific">Halovenus salina</name>
    <dbReference type="NCBI Taxonomy" id="1510225"/>
    <lineage>
        <taxon>Archaea</taxon>
        <taxon>Methanobacteriati</taxon>
        <taxon>Methanobacteriota</taxon>
        <taxon>Stenosarchaea group</taxon>
        <taxon>Halobacteria</taxon>
        <taxon>Halobacteriales</taxon>
        <taxon>Haloarculaceae</taxon>
        <taxon>Halovenus</taxon>
    </lineage>
</organism>
<feature type="domain" description="FAD-dependent oxidoreductase 2 FAD-binding" evidence="4">
    <location>
        <begin position="35"/>
        <end position="66"/>
    </location>
</feature>
<dbReference type="GO" id="GO:0016491">
    <property type="term" value="F:oxidoreductase activity"/>
    <property type="evidence" value="ECO:0007669"/>
    <property type="project" value="UniProtKB-KW"/>
</dbReference>
<proteinExistence type="predicted"/>
<name>A0ABD5W8D3_9EURY</name>
<comment type="caution">
    <text evidence="5">The sequence shown here is derived from an EMBL/GenBank/DDBJ whole genome shotgun (WGS) entry which is preliminary data.</text>
</comment>
<dbReference type="EMBL" id="JBHSZI010000005">
    <property type="protein sequence ID" value="MFC7059994.1"/>
    <property type="molecule type" value="Genomic_DNA"/>
</dbReference>
<feature type="region of interest" description="Disordered" evidence="3">
    <location>
        <begin position="1"/>
        <end position="21"/>
    </location>
</feature>
<dbReference type="AlphaFoldDB" id="A0ABD5W8D3"/>
<keyword evidence="2" id="KW-0560">Oxidoreductase</keyword>
<evidence type="ECO:0000256" key="1">
    <source>
        <dbReference type="ARBA" id="ARBA00022630"/>
    </source>
</evidence>
<gene>
    <name evidence="5" type="ORF">ACFQQG_19495</name>
</gene>
<dbReference type="RefSeq" id="WP_382187373.1">
    <property type="nucleotide sequence ID" value="NZ_JBHSZI010000005.1"/>
</dbReference>
<keyword evidence="6" id="KW-1185">Reference proteome</keyword>
<reference evidence="5 6" key="1">
    <citation type="journal article" date="2019" name="Int. J. Syst. Evol. Microbiol.">
        <title>The Global Catalogue of Microorganisms (GCM) 10K type strain sequencing project: providing services to taxonomists for standard genome sequencing and annotation.</title>
        <authorList>
            <consortium name="The Broad Institute Genomics Platform"/>
            <consortium name="The Broad Institute Genome Sequencing Center for Infectious Disease"/>
            <person name="Wu L."/>
            <person name="Ma J."/>
        </authorList>
    </citation>
    <scope>NUCLEOTIDE SEQUENCE [LARGE SCALE GENOMIC DNA]</scope>
    <source>
        <strain evidence="5 6">JCM 30072</strain>
    </source>
</reference>